<dbReference type="EC" id="2.5.1.54" evidence="3"/>
<keyword evidence="2 3" id="KW-0808">Transferase</keyword>
<accession>A0ABT4ALX1</accession>
<dbReference type="Gene3D" id="3.20.20.70">
    <property type="entry name" value="Aldolase class I"/>
    <property type="match status" value="2"/>
</dbReference>
<name>A0ABT4ALX1_9BACT</name>
<dbReference type="NCBIfam" id="TIGR01358">
    <property type="entry name" value="DAHP_synth_II"/>
    <property type="match status" value="1"/>
</dbReference>
<evidence type="ECO:0000256" key="3">
    <source>
        <dbReference type="RuleBase" id="RU363071"/>
    </source>
</evidence>
<keyword evidence="3" id="KW-0028">Amino-acid biosynthesis</keyword>
<proteinExistence type="inferred from homology"/>
<evidence type="ECO:0000256" key="1">
    <source>
        <dbReference type="ARBA" id="ARBA00008911"/>
    </source>
</evidence>
<comment type="caution">
    <text evidence="4">The sequence shown here is derived from an EMBL/GenBank/DDBJ whole genome shotgun (WGS) entry which is preliminary data.</text>
</comment>
<keyword evidence="3" id="KW-0057">Aromatic amino acid biosynthesis</keyword>
<evidence type="ECO:0000313" key="5">
    <source>
        <dbReference type="Proteomes" id="UP001207654"/>
    </source>
</evidence>
<dbReference type="GO" id="GO:0003849">
    <property type="term" value="F:3-deoxy-7-phosphoheptulonate synthase activity"/>
    <property type="evidence" value="ECO:0007669"/>
    <property type="project" value="UniProtKB-EC"/>
</dbReference>
<dbReference type="SUPFAM" id="SSF51569">
    <property type="entry name" value="Aldolase"/>
    <property type="match status" value="1"/>
</dbReference>
<comment type="catalytic activity">
    <reaction evidence="3">
        <text>D-erythrose 4-phosphate + phosphoenolpyruvate + H2O = 7-phospho-2-dehydro-3-deoxy-D-arabino-heptonate + phosphate</text>
        <dbReference type="Rhea" id="RHEA:14717"/>
        <dbReference type="ChEBI" id="CHEBI:15377"/>
        <dbReference type="ChEBI" id="CHEBI:16897"/>
        <dbReference type="ChEBI" id="CHEBI:43474"/>
        <dbReference type="ChEBI" id="CHEBI:58394"/>
        <dbReference type="ChEBI" id="CHEBI:58702"/>
        <dbReference type="EC" id="2.5.1.54"/>
    </reaction>
</comment>
<evidence type="ECO:0000256" key="2">
    <source>
        <dbReference type="ARBA" id="ARBA00022679"/>
    </source>
</evidence>
<comment type="pathway">
    <text evidence="3">Metabolic intermediate biosynthesis; chorismate biosynthesis; chorismate from D-erythrose 4-phosphate and phosphoenolpyruvate: step 1/7.</text>
</comment>
<reference evidence="4 5" key="1">
    <citation type="submission" date="2022-11" db="EMBL/GenBank/DDBJ databases">
        <title>Minimal conservation of predation-associated metabolite biosynthetic gene clusters underscores biosynthetic potential of Myxococcota including descriptions for ten novel species: Archangium lansinium sp. nov., Myxococcus landrumus sp. nov., Nannocystis bai.</title>
        <authorList>
            <person name="Ahearne A."/>
            <person name="Stevens C."/>
            <person name="Phillips K."/>
        </authorList>
    </citation>
    <scope>NUCLEOTIDE SEQUENCE [LARGE SCALE GENOMIC DNA]</scope>
    <source>
        <strain evidence="4 5">MIWBW</strain>
    </source>
</reference>
<dbReference type="Proteomes" id="UP001207654">
    <property type="component" value="Unassembled WGS sequence"/>
</dbReference>
<dbReference type="PANTHER" id="PTHR21337:SF0">
    <property type="entry name" value="PHOSPHO-2-DEHYDRO-3-DEOXYHEPTONATE ALDOLASE"/>
    <property type="match status" value="1"/>
</dbReference>
<dbReference type="EMBL" id="JAPNKA010000001">
    <property type="protein sequence ID" value="MCY1082688.1"/>
    <property type="molecule type" value="Genomic_DNA"/>
</dbReference>
<sequence length="455" mass="51431">MSTWSPTSWKTKPITQDVRYQEPKEVEDVVAALGRLPPLVTSWEVERLRALLAEAQQGRRFLLQGGDCAESLSDCRPDIITNRQKIILQMSLVLIHGGHRPVIRVGRIAGQYAKPRSKPTEVRGGVELPSYFGDLVNRPEFSPESRRADPRLMLACYHHAAMTLNFVRSLSDGGFADVHHPEYWDLSFFRQAAVPAELREEYEQTTRKLSEALRFMEALGERNVAELTRVDFYTSHEGLNLHYESAQTRQVPWRNGWYDLTTHLPWIGERTRALDGAHVEFFRGIRNPVGVKLGPSVSPADAVRLTEQLNPDNEPGKIVLITRMGAQRVTDALPPVVEAMRRAGRLVLWVCDPMHGNTVSTSSGIKTRSFDDVLREVELSFDVHEQLGSFLGGVHFELTGEDVTECVGGAVGITEQDLERNYATLCDPRLNYRQALEMSFRIARRMSRLPRAPRP</sequence>
<dbReference type="Pfam" id="PF01474">
    <property type="entry name" value="DAHP_synth_2"/>
    <property type="match status" value="1"/>
</dbReference>
<protein>
    <recommendedName>
        <fullName evidence="3">Phospho-2-dehydro-3-deoxyheptonate aldolase</fullName>
        <ecNumber evidence="3">2.5.1.54</ecNumber>
    </recommendedName>
</protein>
<dbReference type="RefSeq" id="WP_267541247.1">
    <property type="nucleotide sequence ID" value="NZ_JAPNKA010000001.1"/>
</dbReference>
<organism evidence="4 5">
    <name type="scientific">Archangium lansingense</name>
    <dbReference type="NCBI Taxonomy" id="2995310"/>
    <lineage>
        <taxon>Bacteria</taxon>
        <taxon>Pseudomonadati</taxon>
        <taxon>Myxococcota</taxon>
        <taxon>Myxococcia</taxon>
        <taxon>Myxococcales</taxon>
        <taxon>Cystobacterineae</taxon>
        <taxon>Archangiaceae</taxon>
        <taxon>Archangium</taxon>
    </lineage>
</organism>
<dbReference type="PANTHER" id="PTHR21337">
    <property type="entry name" value="PHOSPHO-2-DEHYDRO-3-DEOXYHEPTONATE ALDOLASE 1, 2"/>
    <property type="match status" value="1"/>
</dbReference>
<evidence type="ECO:0000313" key="4">
    <source>
        <dbReference type="EMBL" id="MCY1082688.1"/>
    </source>
</evidence>
<comment type="similarity">
    <text evidence="1 3">Belongs to the class-II DAHP synthase family.</text>
</comment>
<dbReference type="InterPro" id="IPR002480">
    <property type="entry name" value="DAHP_synth_2"/>
</dbReference>
<gene>
    <name evidence="4" type="ORF">OV287_50385</name>
</gene>
<dbReference type="InterPro" id="IPR013785">
    <property type="entry name" value="Aldolase_TIM"/>
</dbReference>
<keyword evidence="5" id="KW-1185">Reference proteome</keyword>